<evidence type="ECO:0000256" key="3">
    <source>
        <dbReference type="ARBA" id="ARBA00004496"/>
    </source>
</evidence>
<evidence type="ECO:0000256" key="13">
    <source>
        <dbReference type="ARBA" id="ARBA00044216"/>
    </source>
</evidence>
<dbReference type="AlphaFoldDB" id="A0A4Q6Y3J1"/>
<evidence type="ECO:0000256" key="12">
    <source>
        <dbReference type="ARBA" id="ARBA00044150"/>
    </source>
</evidence>
<dbReference type="SUPFAM" id="SSF54373">
    <property type="entry name" value="FAD-linked reductases, C-terminal domain"/>
    <property type="match status" value="1"/>
</dbReference>
<keyword evidence="5" id="KW-0285">Flavoprotein</keyword>
<evidence type="ECO:0000256" key="4">
    <source>
        <dbReference type="ARBA" id="ARBA00022490"/>
    </source>
</evidence>
<dbReference type="GO" id="GO:0005737">
    <property type="term" value="C:cytoplasm"/>
    <property type="evidence" value="ECO:0007669"/>
    <property type="project" value="UniProtKB-SubCell"/>
</dbReference>
<comment type="catalytic activity">
    <reaction evidence="15">
        <text>sarcosine + O2 + H2O = formaldehyde + glycine + H2O2</text>
        <dbReference type="Rhea" id="RHEA:13313"/>
        <dbReference type="ChEBI" id="CHEBI:15377"/>
        <dbReference type="ChEBI" id="CHEBI:15379"/>
        <dbReference type="ChEBI" id="CHEBI:16240"/>
        <dbReference type="ChEBI" id="CHEBI:16842"/>
        <dbReference type="ChEBI" id="CHEBI:57305"/>
        <dbReference type="ChEBI" id="CHEBI:57433"/>
    </reaction>
</comment>
<evidence type="ECO:0000256" key="1">
    <source>
        <dbReference type="ARBA" id="ARBA00001917"/>
    </source>
</evidence>
<accession>A0A4Q6Y3J1</accession>
<evidence type="ECO:0000256" key="10">
    <source>
        <dbReference type="ARBA" id="ARBA00043973"/>
    </source>
</evidence>
<comment type="subcellular location">
    <subcellularLocation>
        <location evidence="3">Cytoplasm</location>
    </subcellularLocation>
</comment>
<evidence type="ECO:0000256" key="14">
    <source>
        <dbReference type="ARBA" id="ARBA00044295"/>
    </source>
</evidence>
<keyword evidence="4" id="KW-0963">Cytoplasm</keyword>
<evidence type="ECO:0000256" key="2">
    <source>
        <dbReference type="ARBA" id="ARBA00001974"/>
    </source>
</evidence>
<dbReference type="EC" id="1.5.3.24" evidence="11"/>
<dbReference type="Gene3D" id="3.30.9.10">
    <property type="entry name" value="D-Amino Acid Oxidase, subunit A, domain 2"/>
    <property type="match status" value="1"/>
</dbReference>
<dbReference type="EMBL" id="SGIS01000020">
    <property type="protein sequence ID" value="RZF63887.1"/>
    <property type="molecule type" value="Genomic_DNA"/>
</dbReference>
<comment type="caution">
    <text evidence="18">The sequence shown here is derived from an EMBL/GenBank/DDBJ whole genome shotgun (WGS) entry which is preliminary data.</text>
</comment>
<dbReference type="GO" id="GO:0008115">
    <property type="term" value="F:sarcosine oxidase activity"/>
    <property type="evidence" value="ECO:0007669"/>
    <property type="project" value="InterPro"/>
</dbReference>
<evidence type="ECO:0000256" key="11">
    <source>
        <dbReference type="ARBA" id="ARBA00044044"/>
    </source>
</evidence>
<dbReference type="Gene3D" id="3.50.50.60">
    <property type="entry name" value="FAD/NAD(P)-binding domain"/>
    <property type="match status" value="1"/>
</dbReference>
<sequence length="425" mass="45453">MEWALDLAKLDYSGWRVLREGFRGQAGWTQAWRDPAPKPAYDVIIVGGGGHGLATAYYLARNHGIRNIAVLEKGWLGGGNTGRNTTVIRSNYYYRESAALYDFSLKLYEGLARELNYNVMFSQRGIITLAHSRHDLEAATRWVGAMRVNGVDTDMIGPAEIARRVPILDMRPDARYPVLGGFMQKRAGTARHDAVAWGYARAADALGVDIIQQCEVTGFRRNADGSIAGVETSRGLIAAKTVGIAAAGHSTTLADMAGFRLPVTSYALQAFVTEPLKPVLDTVVLSLATGLYLSQSDKGGLVIGGALDLYPSYAQRGNMPMARTVLGAVAQQYPSLGRVRLVRQWAGIVDVVQDSSPILGATPVPNLLINCGWGTGGFKAIPAGGTLLAHHIATGTPHHLAEPFSLSRFSTGALIDEAAASGIAH</sequence>
<reference evidence="18 19" key="1">
    <citation type="submission" date="2019-02" db="EMBL/GenBank/DDBJ databases">
        <authorList>
            <person name="Li Y."/>
        </authorList>
    </citation>
    <scope>NUCLEOTIDE SEQUENCE [LARGE SCALE GENOMIC DNA]</scope>
    <source>
        <strain evidence="18 19">3-7</strain>
    </source>
</reference>
<evidence type="ECO:0000313" key="18">
    <source>
        <dbReference type="EMBL" id="RZF63887.1"/>
    </source>
</evidence>
<dbReference type="PANTHER" id="PTHR13847">
    <property type="entry name" value="SARCOSINE DEHYDROGENASE-RELATED"/>
    <property type="match status" value="1"/>
</dbReference>
<keyword evidence="19" id="KW-1185">Reference proteome</keyword>
<dbReference type="OrthoDB" id="9815989at2"/>
<keyword evidence="7" id="KW-0547">Nucleotide-binding</keyword>
<dbReference type="Pfam" id="PF01266">
    <property type="entry name" value="DAO"/>
    <property type="match status" value="1"/>
</dbReference>
<name>A0A4Q6Y3J1_9SPHN</name>
<evidence type="ECO:0000256" key="9">
    <source>
        <dbReference type="ARBA" id="ARBA00023002"/>
    </source>
</evidence>
<comment type="similarity">
    <text evidence="10">Belongs to the SoxB family.</text>
</comment>
<evidence type="ECO:0000259" key="17">
    <source>
        <dbReference type="PROSITE" id="PS50206"/>
    </source>
</evidence>
<gene>
    <name evidence="18" type="ORF">EWE75_13940</name>
</gene>
<comment type="catalytic activity">
    <reaction evidence="16">
        <text>sarcosine + (6S)-5,6,7,8-tetrahydrofolate + O2 = (6R)-5,10-methylene-5,6,7,8-tetrahydrofolate + glycine + H2O2</text>
        <dbReference type="Rhea" id="RHEA:70455"/>
        <dbReference type="ChEBI" id="CHEBI:15379"/>
        <dbReference type="ChEBI" id="CHEBI:15636"/>
        <dbReference type="ChEBI" id="CHEBI:16240"/>
        <dbReference type="ChEBI" id="CHEBI:57305"/>
        <dbReference type="ChEBI" id="CHEBI:57433"/>
        <dbReference type="ChEBI" id="CHEBI:57453"/>
        <dbReference type="EC" id="1.5.3.24"/>
    </reaction>
</comment>
<keyword evidence="9" id="KW-0560">Oxidoreductase</keyword>
<proteinExistence type="inferred from homology"/>
<evidence type="ECO:0000256" key="8">
    <source>
        <dbReference type="ARBA" id="ARBA00022827"/>
    </source>
</evidence>
<dbReference type="GO" id="GO:0046653">
    <property type="term" value="P:tetrahydrofolate metabolic process"/>
    <property type="evidence" value="ECO:0007669"/>
    <property type="project" value="InterPro"/>
</dbReference>
<evidence type="ECO:0000256" key="6">
    <source>
        <dbReference type="ARBA" id="ARBA00022643"/>
    </source>
</evidence>
<keyword evidence="6" id="KW-0288">FMN</keyword>
<evidence type="ECO:0000256" key="15">
    <source>
        <dbReference type="ARBA" id="ARBA00047316"/>
    </source>
</evidence>
<dbReference type="RefSeq" id="WP_130158486.1">
    <property type="nucleotide sequence ID" value="NZ_SGIS01000020.1"/>
</dbReference>
<dbReference type="PANTHER" id="PTHR13847:SF287">
    <property type="entry name" value="FAD-DEPENDENT OXIDOREDUCTASE DOMAIN-CONTAINING PROTEIN 1"/>
    <property type="match status" value="1"/>
</dbReference>
<dbReference type="InterPro" id="IPR001763">
    <property type="entry name" value="Rhodanese-like_dom"/>
</dbReference>
<organism evidence="18 19">
    <name type="scientific">Sphingomonas populi</name>
    <dbReference type="NCBI Taxonomy" id="2484750"/>
    <lineage>
        <taxon>Bacteria</taxon>
        <taxon>Pseudomonadati</taxon>
        <taxon>Pseudomonadota</taxon>
        <taxon>Alphaproteobacteria</taxon>
        <taxon>Sphingomonadales</taxon>
        <taxon>Sphingomonadaceae</taxon>
        <taxon>Sphingomonas</taxon>
    </lineage>
</organism>
<dbReference type="InterPro" id="IPR006076">
    <property type="entry name" value="FAD-dep_OxRdtase"/>
</dbReference>
<dbReference type="SUPFAM" id="SSF51905">
    <property type="entry name" value="FAD/NAD(P)-binding domain"/>
    <property type="match status" value="1"/>
</dbReference>
<feature type="domain" description="Rhodanese" evidence="17">
    <location>
        <begin position="43"/>
        <end position="87"/>
    </location>
</feature>
<dbReference type="NCBIfam" id="TIGR01373">
    <property type="entry name" value="soxB"/>
    <property type="match status" value="1"/>
</dbReference>
<dbReference type="GO" id="GO:0000166">
    <property type="term" value="F:nucleotide binding"/>
    <property type="evidence" value="ECO:0007669"/>
    <property type="project" value="UniProtKB-KW"/>
</dbReference>
<dbReference type="PROSITE" id="PS50206">
    <property type="entry name" value="RHODANESE_3"/>
    <property type="match status" value="1"/>
</dbReference>
<evidence type="ECO:0000256" key="5">
    <source>
        <dbReference type="ARBA" id="ARBA00022630"/>
    </source>
</evidence>
<evidence type="ECO:0000256" key="16">
    <source>
        <dbReference type="ARBA" id="ARBA00048917"/>
    </source>
</evidence>
<dbReference type="InterPro" id="IPR036188">
    <property type="entry name" value="FAD/NAD-bd_sf"/>
</dbReference>
<comment type="cofactor">
    <cofactor evidence="2">
        <name>FAD</name>
        <dbReference type="ChEBI" id="CHEBI:57692"/>
    </cofactor>
</comment>
<dbReference type="InterPro" id="IPR006278">
    <property type="entry name" value="SoxB"/>
</dbReference>
<evidence type="ECO:0000313" key="19">
    <source>
        <dbReference type="Proteomes" id="UP000292085"/>
    </source>
</evidence>
<dbReference type="Proteomes" id="UP000292085">
    <property type="component" value="Unassembled WGS sequence"/>
</dbReference>
<comment type="cofactor">
    <cofactor evidence="1">
        <name>FMN</name>
        <dbReference type="ChEBI" id="CHEBI:58210"/>
    </cofactor>
</comment>
<keyword evidence="8" id="KW-0274">FAD</keyword>
<protein>
    <recommendedName>
        <fullName evidence="12">Sarcosine oxidase subunit beta</fullName>
        <ecNumber evidence="11">1.5.3.24</ecNumber>
    </recommendedName>
    <alternativeName>
        <fullName evidence="13">Sarcosine oxidase (5,10-methylenetetrahydrofolate-forming) subunit beta</fullName>
    </alternativeName>
    <alternativeName>
        <fullName evidence="14">Tetrameric sarcosine oxidase subunit beta</fullName>
    </alternativeName>
</protein>
<evidence type="ECO:0000256" key="7">
    <source>
        <dbReference type="ARBA" id="ARBA00022741"/>
    </source>
</evidence>